<name>A0A2P5DCD3_PARAD</name>
<feature type="domain" description="F-box" evidence="1">
    <location>
        <begin position="82"/>
        <end position="130"/>
    </location>
</feature>
<dbReference type="AlphaFoldDB" id="A0A2P5DCD3"/>
<dbReference type="InterPro" id="IPR001810">
    <property type="entry name" value="F-box_dom"/>
</dbReference>
<accession>A0A2P5DCD3</accession>
<dbReference type="InterPro" id="IPR036047">
    <property type="entry name" value="F-box-like_dom_sf"/>
</dbReference>
<dbReference type="PANTHER" id="PTHR34049:SF1">
    <property type="entry name" value="F-BOX PROTEIN SKIP27"/>
    <property type="match status" value="1"/>
</dbReference>
<dbReference type="EMBL" id="JXTB01000047">
    <property type="protein sequence ID" value="PON70942.1"/>
    <property type="molecule type" value="Genomic_DNA"/>
</dbReference>
<evidence type="ECO:0000313" key="3">
    <source>
        <dbReference type="Proteomes" id="UP000237105"/>
    </source>
</evidence>
<reference evidence="3" key="1">
    <citation type="submission" date="2016-06" db="EMBL/GenBank/DDBJ databases">
        <title>Parallel loss of symbiosis genes in relatives of nitrogen-fixing non-legume Parasponia.</title>
        <authorList>
            <person name="Van Velzen R."/>
            <person name="Holmer R."/>
            <person name="Bu F."/>
            <person name="Rutten L."/>
            <person name="Van Zeijl A."/>
            <person name="Liu W."/>
            <person name="Santuari L."/>
            <person name="Cao Q."/>
            <person name="Sharma T."/>
            <person name="Shen D."/>
            <person name="Roswanjaya Y."/>
            <person name="Wardhani T."/>
            <person name="Kalhor M.S."/>
            <person name="Jansen J."/>
            <person name="Van den Hoogen J."/>
            <person name="Gungor B."/>
            <person name="Hartog M."/>
            <person name="Hontelez J."/>
            <person name="Verver J."/>
            <person name="Yang W.-C."/>
            <person name="Schijlen E."/>
            <person name="Repin R."/>
            <person name="Schilthuizen M."/>
            <person name="Schranz E."/>
            <person name="Heidstra R."/>
            <person name="Miyata K."/>
            <person name="Fedorova E."/>
            <person name="Kohlen W."/>
            <person name="Bisseling T."/>
            <person name="Smit S."/>
            <person name="Geurts R."/>
        </authorList>
    </citation>
    <scope>NUCLEOTIDE SEQUENCE [LARGE SCALE GENOMIC DNA]</scope>
    <source>
        <strain evidence="3">cv. WU1-14</strain>
    </source>
</reference>
<dbReference type="Proteomes" id="UP000237105">
    <property type="component" value="Unassembled WGS sequence"/>
</dbReference>
<dbReference type="PANTHER" id="PTHR34049">
    <property type="entry name" value="F-BOX PROTEIN SKIP27"/>
    <property type="match status" value="1"/>
</dbReference>
<sequence length="184" mass="20405">MALGKKCRTSFTAKRSNSLVSGGNEGFELGLVKYTRAFGRKRILITNNGEDTPLDSISKTPFKKNRFGKGGMVLDQERSPDYSPLEALPQEILIMILCSVDHEDLNQLSHVSKAFREATLAAKQTHFAYSTPKKIRAFRTAIDLEDSTLADDEIEAPNAPKQSRVTKSRLEGKKLDSISVNLFA</sequence>
<protein>
    <submittedName>
        <fullName evidence="2">F-box domain containing protein</fullName>
    </submittedName>
</protein>
<dbReference type="Pfam" id="PF12937">
    <property type="entry name" value="F-box-like"/>
    <property type="match status" value="1"/>
</dbReference>
<dbReference type="InterPro" id="IPR045286">
    <property type="entry name" value="FBS1-like"/>
</dbReference>
<dbReference type="STRING" id="3476.A0A2P5DCD3"/>
<organism evidence="2 3">
    <name type="scientific">Parasponia andersonii</name>
    <name type="common">Sponia andersonii</name>
    <dbReference type="NCBI Taxonomy" id="3476"/>
    <lineage>
        <taxon>Eukaryota</taxon>
        <taxon>Viridiplantae</taxon>
        <taxon>Streptophyta</taxon>
        <taxon>Embryophyta</taxon>
        <taxon>Tracheophyta</taxon>
        <taxon>Spermatophyta</taxon>
        <taxon>Magnoliopsida</taxon>
        <taxon>eudicotyledons</taxon>
        <taxon>Gunneridae</taxon>
        <taxon>Pentapetalae</taxon>
        <taxon>rosids</taxon>
        <taxon>fabids</taxon>
        <taxon>Rosales</taxon>
        <taxon>Cannabaceae</taxon>
        <taxon>Parasponia</taxon>
    </lineage>
</organism>
<evidence type="ECO:0000259" key="1">
    <source>
        <dbReference type="PROSITE" id="PS50181"/>
    </source>
</evidence>
<evidence type="ECO:0000313" key="2">
    <source>
        <dbReference type="EMBL" id="PON70942.1"/>
    </source>
</evidence>
<dbReference type="CDD" id="cd09917">
    <property type="entry name" value="F-box_SF"/>
    <property type="match status" value="1"/>
</dbReference>
<keyword evidence="3" id="KW-1185">Reference proteome</keyword>
<gene>
    <name evidence="2" type="ORF">PanWU01x14_076520</name>
</gene>
<comment type="caution">
    <text evidence="2">The sequence shown here is derived from an EMBL/GenBank/DDBJ whole genome shotgun (WGS) entry which is preliminary data.</text>
</comment>
<dbReference type="OrthoDB" id="786450at2759"/>
<proteinExistence type="predicted"/>
<dbReference type="PROSITE" id="PS50181">
    <property type="entry name" value="FBOX"/>
    <property type="match status" value="1"/>
</dbReference>
<dbReference type="Gene3D" id="1.20.1280.50">
    <property type="match status" value="1"/>
</dbReference>
<dbReference type="SUPFAM" id="SSF81383">
    <property type="entry name" value="F-box domain"/>
    <property type="match status" value="1"/>
</dbReference>